<evidence type="ECO:0000313" key="2">
    <source>
        <dbReference type="EMBL" id="ESO06858.1"/>
    </source>
</evidence>
<feature type="compositionally biased region" description="Polar residues" evidence="1">
    <location>
        <begin position="375"/>
        <end position="391"/>
    </location>
</feature>
<dbReference type="EMBL" id="AMQM01003697">
    <property type="status" value="NOT_ANNOTATED_CDS"/>
    <property type="molecule type" value="Genomic_DNA"/>
</dbReference>
<accession>T1F3J7</accession>
<feature type="region of interest" description="Disordered" evidence="1">
    <location>
        <begin position="375"/>
        <end position="435"/>
    </location>
</feature>
<dbReference type="RefSeq" id="XP_009014954.1">
    <property type="nucleotide sequence ID" value="XM_009016706.1"/>
</dbReference>
<evidence type="ECO:0000256" key="1">
    <source>
        <dbReference type="SAM" id="MobiDB-lite"/>
    </source>
</evidence>
<name>T1F3J7_HELRO</name>
<dbReference type="EnsemblMetazoa" id="HelroT170884">
    <property type="protein sequence ID" value="HelroP170884"/>
    <property type="gene ID" value="HelroG170884"/>
</dbReference>
<dbReference type="HOGENOM" id="CLU_235928_0_0_1"/>
<feature type="region of interest" description="Disordered" evidence="1">
    <location>
        <begin position="1047"/>
        <end position="1097"/>
    </location>
</feature>
<proteinExistence type="predicted"/>
<gene>
    <name evidence="3" type="primary">20203396</name>
    <name evidence="2" type="ORF">HELRODRAFT_170884</name>
</gene>
<reference evidence="4" key="1">
    <citation type="submission" date="2012-12" db="EMBL/GenBank/DDBJ databases">
        <authorList>
            <person name="Hellsten U."/>
            <person name="Grimwood J."/>
            <person name="Chapman J.A."/>
            <person name="Shapiro H."/>
            <person name="Aerts A."/>
            <person name="Otillar R.P."/>
            <person name="Terry A.Y."/>
            <person name="Boore J.L."/>
            <person name="Simakov O."/>
            <person name="Marletaz F."/>
            <person name="Cho S.-J."/>
            <person name="Edsinger-Gonzales E."/>
            <person name="Havlak P."/>
            <person name="Kuo D.-H."/>
            <person name="Larsson T."/>
            <person name="Lv J."/>
            <person name="Arendt D."/>
            <person name="Savage R."/>
            <person name="Osoegawa K."/>
            <person name="de Jong P."/>
            <person name="Lindberg D.R."/>
            <person name="Seaver E.C."/>
            <person name="Weisblat D.A."/>
            <person name="Putnam N.H."/>
            <person name="Grigoriev I.V."/>
            <person name="Rokhsar D.S."/>
        </authorList>
    </citation>
    <scope>NUCLEOTIDE SEQUENCE</scope>
</reference>
<feature type="region of interest" description="Disordered" evidence="1">
    <location>
        <begin position="1142"/>
        <end position="1163"/>
    </location>
</feature>
<feature type="compositionally biased region" description="Polar residues" evidence="1">
    <location>
        <begin position="406"/>
        <end position="417"/>
    </location>
</feature>
<dbReference type="OMA" id="PANNEAN"/>
<dbReference type="EMBL" id="KB096275">
    <property type="protein sequence ID" value="ESO06858.1"/>
    <property type="molecule type" value="Genomic_DNA"/>
</dbReference>
<dbReference type="InParanoid" id="T1F3J7"/>
<dbReference type="Proteomes" id="UP000015101">
    <property type="component" value="Unassembled WGS sequence"/>
</dbReference>
<feature type="compositionally biased region" description="Acidic residues" evidence="1">
    <location>
        <begin position="1054"/>
        <end position="1070"/>
    </location>
</feature>
<feature type="compositionally biased region" description="Acidic residues" evidence="1">
    <location>
        <begin position="1079"/>
        <end position="1090"/>
    </location>
</feature>
<organism evidence="3 4">
    <name type="scientific">Helobdella robusta</name>
    <name type="common">Californian leech</name>
    <dbReference type="NCBI Taxonomy" id="6412"/>
    <lineage>
        <taxon>Eukaryota</taxon>
        <taxon>Metazoa</taxon>
        <taxon>Spiralia</taxon>
        <taxon>Lophotrochozoa</taxon>
        <taxon>Annelida</taxon>
        <taxon>Clitellata</taxon>
        <taxon>Hirudinea</taxon>
        <taxon>Rhynchobdellida</taxon>
        <taxon>Glossiphoniidae</taxon>
        <taxon>Helobdella</taxon>
    </lineage>
</organism>
<dbReference type="KEGG" id="hro:HELRODRAFT_170884"/>
<reference evidence="3" key="3">
    <citation type="submission" date="2015-06" db="UniProtKB">
        <authorList>
            <consortium name="EnsemblMetazoa"/>
        </authorList>
    </citation>
    <scope>IDENTIFICATION</scope>
</reference>
<sequence length="1895" mass="218705">MSRRMCGCRKVYDYSGKTACRRRAGLVRGNNLLDKLKDLYDAAYSDESSEDGSDVSCASLLSLETKFDKTIMQILSSMHSCFHFHWKNGPKFHGYKPNLCCSVNYLTSRKTLAAKTDRDENQEENSFSFNDRFYPEFENNFENYKNFANHCHKITKRDQNFNVTQNNKFFIEDSKPYLDNHCSYYDIVKPNYSEKKKYFQKYGLKNPAQWMNTKQQGQKCLRFNQSSKQRHLGTQQSKPILKKQFPVHGRCQAELSGEECSGNGTSEYGNNLNNIKSHLKQLLLSEIYKMRRTDDNNDSNLEKLKKIVSNKSVQFDISQTNTDNLQSKMYGNVRMPADLKNDPSSNQPENRMCDVRMNKSLEPQFRNENMISRSNCSCSQSNASMPSTFNSDNEDTTQQKRELSKSSDIYKNSSNSQKDCEQKENLRSQGSTPRFVVKNQSYNKCKNYATDYPEACNEQQNPQNDQRFRYRDNPDFTESLKIRKLLPGLNDKSYIESLKACSIKFQKLNKNQVQKIPANNEANDYKPHETNLSSKNEKNYKNEYEKSFYQKTRIKKLNKCATKTIRKDCISRPDVIINEEQASPIASQPKSMFTKTKNDADCSNSLIEAEILSSSKIIDKKRNDTNEINLVRDCTQRHEGNEPIFKDTKKLRQSQNQKRHGIKQDQDGTKYLGCAFVKEHLEITDISVDYEEDSNGRNKKRDSCDKFSVRSKASSKKYKKDKVHEVNDPIQCPLSICQREHKAPDNSLIEKKNQFEKYDYSIRCTKINFPSSNRNDSDQTSLASFSESTNSKTCSYRSRKKLATEKAEKYKSRDRCEGTDGNSGAKRNNDDGICVIQLSRYDPPNCIKNSPAIGGNNGGCPCYCCTNKTLNDSHKNNKECSSGVKNDNLIRQFDKRSMPSCSNNLHGKNLVINEKKRENKAADSVARCDEAHSIDSCIGQCHIKSKRTCQSSNSKEYSHKNNLNQCQTVAVINEKRTQSDAKSNVKKCKFNDITIDGNTENPKNFRNSKKNNLHETKICKDEEDNDNDGECDAKKVKRSSNDVNKFKNYKDNKDCDDDDDDDTKDDNDDVREDKKPDDGCDDSDENDDDDSYRKNERDNDCEVCDKNVQKTSNERLKIDNICKNNEKSEKVKSEQLKDSGLKIRTDVKKRDDDQRNQKDEDNVNEASAKKMCCNKTKTKKYSAHASTTKTLNNICSEHEKICFQMTKSLNKERQRESNCQKQLEKTDSCQQHDRKKSCSSESDNESVSRNSKNTSKITRKLKLCKKCDCIICAIEKCLDEWHSKVKMIDNIIDSRVKSSCLISCENNDENSKEMRDETTRRDNEKMTLTDSHMEEWRNCKKIVSSRNSLLAKQSQSVCSDCFFRDTLCKKTSAEKSNFSCLNIEHLENLENSLKSLVCKQVLSTQCLSSCDIALIKSVAKKLHSSLFDHHKLRQKMPNKNCTSTLGKQRPDENVQKENSQLPQYCQENFKDLKEKNRDLINLTKSQRHCFKSLINSDDKKSQIRKRYFDRTSKKECKYSCRNKTFDTDCSIKDCCPKLSNSRQKSKNDRCSTSKSIFKAINVEDYSGHNLLPKFREKPFCLKKQYSHDQKSINNKNSFERCNNHSENKFHLLKNLEKITNSDSTISHDHENYSHSDSSCDMKKGFISRKRSSANSGVFMDNNEFTVFNFLKKFKNRKKLKCYINTSDFKLKETPVKPATSTFKCENYVSECNCPPYDAAPQTDQLTNSRCKSMVNCRSEQLKSLCQSPEEQNKFRLQCSKDVFVECPRLYTNNTDTCSFNNLSFNSMCPGCHNECCPFLSNMREFQPQIYFTPRIIYDNFCANNQNIQNKYWPNHLAEENVVGLDGGDENVQSTSHNEDSARSHPVVHGRNCECCICDDDKTMTVCPRATHQHTF</sequence>
<dbReference type="GeneID" id="20203396"/>
<feature type="compositionally biased region" description="Basic and acidic residues" evidence="1">
    <location>
        <begin position="1142"/>
        <end position="1161"/>
    </location>
</feature>
<keyword evidence="4" id="KW-1185">Reference proteome</keyword>
<protein>
    <submittedName>
        <fullName evidence="2 3">Uncharacterized protein</fullName>
    </submittedName>
</protein>
<evidence type="ECO:0000313" key="4">
    <source>
        <dbReference type="Proteomes" id="UP000015101"/>
    </source>
</evidence>
<evidence type="ECO:0000313" key="3">
    <source>
        <dbReference type="EnsemblMetazoa" id="HelroP170884"/>
    </source>
</evidence>
<reference evidence="2 4" key="2">
    <citation type="journal article" date="2013" name="Nature">
        <title>Insights into bilaterian evolution from three spiralian genomes.</title>
        <authorList>
            <person name="Simakov O."/>
            <person name="Marletaz F."/>
            <person name="Cho S.J."/>
            <person name="Edsinger-Gonzales E."/>
            <person name="Havlak P."/>
            <person name="Hellsten U."/>
            <person name="Kuo D.H."/>
            <person name="Larsson T."/>
            <person name="Lv J."/>
            <person name="Arendt D."/>
            <person name="Savage R."/>
            <person name="Osoegawa K."/>
            <person name="de Jong P."/>
            <person name="Grimwood J."/>
            <person name="Chapman J.A."/>
            <person name="Shapiro H."/>
            <person name="Aerts A."/>
            <person name="Otillar R.P."/>
            <person name="Terry A.Y."/>
            <person name="Boore J.L."/>
            <person name="Grigoriev I.V."/>
            <person name="Lindberg D.R."/>
            <person name="Seaver E.C."/>
            <person name="Weisblat D.A."/>
            <person name="Putnam N.H."/>
            <person name="Rokhsar D.S."/>
        </authorList>
    </citation>
    <scope>NUCLEOTIDE SEQUENCE</scope>
</reference>
<dbReference type="CTD" id="20203396"/>